<reference evidence="2 3" key="1">
    <citation type="journal article" date="2020" name="Mol. Plant">
        <title>The Chromosome-Based Rubber Tree Genome Provides New Insights into Spurge Genome Evolution and Rubber Biosynthesis.</title>
        <authorList>
            <person name="Liu J."/>
            <person name="Shi C."/>
            <person name="Shi C.C."/>
            <person name="Li W."/>
            <person name="Zhang Q.J."/>
            <person name="Zhang Y."/>
            <person name="Li K."/>
            <person name="Lu H.F."/>
            <person name="Shi C."/>
            <person name="Zhu S.T."/>
            <person name="Xiao Z.Y."/>
            <person name="Nan H."/>
            <person name="Yue Y."/>
            <person name="Zhu X.G."/>
            <person name="Wu Y."/>
            <person name="Hong X.N."/>
            <person name="Fan G.Y."/>
            <person name="Tong Y."/>
            <person name="Zhang D."/>
            <person name="Mao C.L."/>
            <person name="Liu Y.L."/>
            <person name="Hao S.J."/>
            <person name="Liu W.Q."/>
            <person name="Lv M.Q."/>
            <person name="Zhang H.B."/>
            <person name="Liu Y."/>
            <person name="Hu-Tang G.R."/>
            <person name="Wang J.P."/>
            <person name="Wang J.H."/>
            <person name="Sun Y.H."/>
            <person name="Ni S.B."/>
            <person name="Chen W.B."/>
            <person name="Zhang X.C."/>
            <person name="Jiao Y.N."/>
            <person name="Eichler E.E."/>
            <person name="Li G.H."/>
            <person name="Liu X."/>
            <person name="Gao L.Z."/>
        </authorList>
    </citation>
    <scope>NUCLEOTIDE SEQUENCE [LARGE SCALE GENOMIC DNA]</scope>
    <source>
        <strain evidence="3">cv. GT1</strain>
        <tissue evidence="2">Leaf</tissue>
    </source>
</reference>
<dbReference type="AlphaFoldDB" id="A0A6A6M9Y0"/>
<proteinExistence type="predicted"/>
<evidence type="ECO:0000313" key="3">
    <source>
        <dbReference type="Proteomes" id="UP000467840"/>
    </source>
</evidence>
<dbReference type="PANTHER" id="PTHR31066">
    <property type="entry name" value="OS05G0427100 PROTEIN-RELATED"/>
    <property type="match status" value="1"/>
</dbReference>
<comment type="caution">
    <text evidence="2">The sequence shown here is derived from an EMBL/GenBank/DDBJ whole genome shotgun (WGS) entry which is preliminary data.</text>
</comment>
<dbReference type="PANTHER" id="PTHR31066:SF97">
    <property type="entry name" value="OS03G0401100 PROTEIN"/>
    <property type="match status" value="1"/>
</dbReference>
<sequence length="552" mass="60878">MERNPNNITTERSDTHKQYQYNAREPGREGFHPACQAFLIDPTSSRNTNVRLRDLNVSEVKPVLNFSIQTGEEFALEFMCDRVHRRRPPIPNAFSDPNHAPGYMELKGILGASHTGSGGTILPCPSDGKLRYFGGETRIISISGDISWEELKQKTLAILEGDSEIQYVVAVNGMDPGSRKNSIVHGLASSLGNNLNELDRLIIDTETSGVATVSVDVSTSPLTSNFHSAQPILQNSSSAYETHPQLYHGQMMDHREAQQFLAQYPNNSSNHSPSEEIPYSTSVHGFMNQQGGLNGGKSCSSFLGQNSEALIKEAKQKPEGSVWHEVGIEKKLIPKKRLFQFELPQPSVTPQRVYYSERIPRDQAEVMNSLSKSDDSLGSQFLISHSHSDISEQKTITESAEKFIQSNLDLHTEHPVPTAKPLHLRIDPQQINNGLAQLQKYKEFANAVSRMNKSLSDSQDILQNGFKLAAPNHVDDKDSGNRDAMLKADHDHTVGNQKKFLVDETGESGSWNPAASQATSIVHLKDPVTDLPGPKLGEIAGKDFASNNLGHS</sequence>
<organism evidence="2 3">
    <name type="scientific">Hevea brasiliensis</name>
    <name type="common">Para rubber tree</name>
    <name type="synonym">Siphonia brasiliensis</name>
    <dbReference type="NCBI Taxonomy" id="3981"/>
    <lineage>
        <taxon>Eukaryota</taxon>
        <taxon>Viridiplantae</taxon>
        <taxon>Streptophyta</taxon>
        <taxon>Embryophyta</taxon>
        <taxon>Tracheophyta</taxon>
        <taxon>Spermatophyta</taxon>
        <taxon>Magnoliopsida</taxon>
        <taxon>eudicotyledons</taxon>
        <taxon>Gunneridae</taxon>
        <taxon>Pentapetalae</taxon>
        <taxon>rosids</taxon>
        <taxon>fabids</taxon>
        <taxon>Malpighiales</taxon>
        <taxon>Euphorbiaceae</taxon>
        <taxon>Crotonoideae</taxon>
        <taxon>Micrandreae</taxon>
        <taxon>Hevea</taxon>
    </lineage>
</organism>
<evidence type="ECO:0000256" key="1">
    <source>
        <dbReference type="SAM" id="MobiDB-lite"/>
    </source>
</evidence>
<dbReference type="Proteomes" id="UP000467840">
    <property type="component" value="Chromosome 14"/>
</dbReference>
<gene>
    <name evidence="2" type="ORF">GH714_001556</name>
</gene>
<name>A0A6A6M9Y0_HEVBR</name>
<protein>
    <submittedName>
        <fullName evidence="2">Uncharacterized protein</fullName>
    </submittedName>
</protein>
<dbReference type="InterPro" id="IPR053198">
    <property type="entry name" value="Gynoecium_Dev_Regulator"/>
</dbReference>
<evidence type="ECO:0000313" key="2">
    <source>
        <dbReference type="EMBL" id="KAF2309305.1"/>
    </source>
</evidence>
<keyword evidence="3" id="KW-1185">Reference proteome</keyword>
<accession>A0A6A6M9Y0</accession>
<feature type="region of interest" description="Disordered" evidence="1">
    <location>
        <begin position="533"/>
        <end position="552"/>
    </location>
</feature>
<dbReference type="EMBL" id="JAAGAX010000006">
    <property type="protein sequence ID" value="KAF2309305.1"/>
    <property type="molecule type" value="Genomic_DNA"/>
</dbReference>
<dbReference type="SUPFAM" id="SSF54277">
    <property type="entry name" value="CAD &amp; PB1 domains"/>
    <property type="match status" value="1"/>
</dbReference>